<dbReference type="Proteomes" id="UP001338125">
    <property type="component" value="Unassembled WGS sequence"/>
</dbReference>
<feature type="region of interest" description="Disordered" evidence="1">
    <location>
        <begin position="436"/>
        <end position="476"/>
    </location>
</feature>
<feature type="region of interest" description="Disordered" evidence="1">
    <location>
        <begin position="159"/>
        <end position="186"/>
    </location>
</feature>
<feature type="compositionally biased region" description="Basic and acidic residues" evidence="1">
    <location>
        <begin position="228"/>
        <end position="237"/>
    </location>
</feature>
<feature type="region of interest" description="Disordered" evidence="1">
    <location>
        <begin position="335"/>
        <end position="368"/>
    </location>
</feature>
<accession>A0ABR0SF85</accession>
<proteinExistence type="predicted"/>
<comment type="caution">
    <text evidence="2">The sequence shown here is derived from an EMBL/GenBank/DDBJ whole genome shotgun (WGS) entry which is preliminary data.</text>
</comment>
<dbReference type="Gene3D" id="3.10.450.50">
    <property type="match status" value="1"/>
</dbReference>
<feature type="compositionally biased region" description="Polar residues" evidence="1">
    <location>
        <begin position="159"/>
        <end position="169"/>
    </location>
</feature>
<dbReference type="EMBL" id="JAVFKD010000014">
    <property type="protein sequence ID" value="KAK5990776.1"/>
    <property type="molecule type" value="Genomic_DNA"/>
</dbReference>
<sequence>MAATYKQFLVAPSSSLLADNASLHYVTTTTSFSGATEIIKHLNALQKQVKKKNESVINLIDGQTIIAAEVDTTLEFQTSGGVYLPGIDDNFLFDMVVQLPIMHIVTFDADGKISQIRQQWDQGSLLKQLDIIGKSGRNWPIKDSKAQLALIQSCLKSSGHESAQNQSRNEVPVKTRGSSIPNAMRDPHASLHLFASREEIDAMEPLQVASPYAGQRPKQRAPTDILTDEPHYQDTDAYRQSPSKAGLREPQPMRIFDGQEYPESDEEDEKPKEKPTHIRAHPLKYEHFDFDDSPDGQSAAKPTSNVAQRPKSMHSSQWTFDDFTTPVKSIPVRGMRKQDTYDWDAQDSNETADSPTAAKQKNGASNGGLYKSNIFGATEESAPLGRALGNITNIKDRGKELESHFTLADESPARPPQSKNVSENRMKAVKMMNANWATSDESPQKENWTQNSKSQQDTHIHISGDGMGGKKGTGRDFLYGEVNEMKSHQINGRKTQTVSPGNFWDF</sequence>
<dbReference type="InterPro" id="IPR032710">
    <property type="entry name" value="NTF2-like_dom_sf"/>
</dbReference>
<organism evidence="2 3">
    <name type="scientific">Cladobotryum mycophilum</name>
    <dbReference type="NCBI Taxonomy" id="491253"/>
    <lineage>
        <taxon>Eukaryota</taxon>
        <taxon>Fungi</taxon>
        <taxon>Dikarya</taxon>
        <taxon>Ascomycota</taxon>
        <taxon>Pezizomycotina</taxon>
        <taxon>Sordariomycetes</taxon>
        <taxon>Hypocreomycetidae</taxon>
        <taxon>Hypocreales</taxon>
        <taxon>Hypocreaceae</taxon>
        <taxon>Cladobotryum</taxon>
    </lineage>
</organism>
<protein>
    <submittedName>
        <fullName evidence="2">Uncharacterized protein</fullName>
    </submittedName>
</protein>
<gene>
    <name evidence="2" type="ORF">PT974_09048</name>
</gene>
<dbReference type="SUPFAM" id="SSF54427">
    <property type="entry name" value="NTF2-like"/>
    <property type="match status" value="1"/>
</dbReference>
<reference evidence="2 3" key="1">
    <citation type="submission" date="2024-01" db="EMBL/GenBank/DDBJ databases">
        <title>Complete genome of Cladobotryum mycophilum ATHUM6906.</title>
        <authorList>
            <person name="Christinaki A.C."/>
            <person name="Myridakis A.I."/>
            <person name="Kouvelis V.N."/>
        </authorList>
    </citation>
    <scope>NUCLEOTIDE SEQUENCE [LARGE SCALE GENOMIC DNA]</scope>
    <source>
        <strain evidence="2 3">ATHUM6906</strain>
    </source>
</reference>
<evidence type="ECO:0000256" key="1">
    <source>
        <dbReference type="SAM" id="MobiDB-lite"/>
    </source>
</evidence>
<feature type="compositionally biased region" description="Polar residues" evidence="1">
    <location>
        <begin position="436"/>
        <end position="455"/>
    </location>
</feature>
<feature type="compositionally biased region" description="Polar residues" evidence="1">
    <location>
        <begin position="300"/>
        <end position="319"/>
    </location>
</feature>
<evidence type="ECO:0000313" key="2">
    <source>
        <dbReference type="EMBL" id="KAK5990776.1"/>
    </source>
</evidence>
<feature type="region of interest" description="Disordered" evidence="1">
    <location>
        <begin position="208"/>
        <end position="320"/>
    </location>
</feature>
<evidence type="ECO:0000313" key="3">
    <source>
        <dbReference type="Proteomes" id="UP001338125"/>
    </source>
</evidence>
<keyword evidence="3" id="KW-1185">Reference proteome</keyword>
<feature type="compositionally biased region" description="Polar residues" evidence="1">
    <location>
        <begin position="348"/>
        <end position="364"/>
    </location>
</feature>
<name>A0ABR0SF85_9HYPO</name>